<evidence type="ECO:0000313" key="2">
    <source>
        <dbReference type="Proteomes" id="UP000700596"/>
    </source>
</evidence>
<evidence type="ECO:0000313" key="1">
    <source>
        <dbReference type="EMBL" id="KAH7111124.1"/>
    </source>
</evidence>
<dbReference type="AlphaFoldDB" id="A0A9P9I969"/>
<comment type="caution">
    <text evidence="1">The sequence shown here is derived from an EMBL/GenBank/DDBJ whole genome shotgun (WGS) entry which is preliminary data.</text>
</comment>
<dbReference type="Proteomes" id="UP000700596">
    <property type="component" value="Unassembled WGS sequence"/>
</dbReference>
<gene>
    <name evidence="1" type="ORF">B0J11DRAFT_585991</name>
</gene>
<dbReference type="OrthoDB" id="3803759at2759"/>
<keyword evidence="2" id="KW-1185">Reference proteome</keyword>
<protein>
    <submittedName>
        <fullName evidence="1">Uncharacterized protein</fullName>
    </submittedName>
</protein>
<dbReference type="EMBL" id="JAGMWT010000025">
    <property type="protein sequence ID" value="KAH7111124.1"/>
    <property type="molecule type" value="Genomic_DNA"/>
</dbReference>
<proteinExistence type="predicted"/>
<sequence length="127" mass="14774">MSCQNYIRPLVVLILVNLSEKELDDYFQQYEDWATGEDQDEVPILEEEDFHMICDIIEDLFEHIRCQKNTITDLAQIGRSIKALGGTLREDVDSLKKLKRRVNKVGKLNVAEDGSRVTRARKHVSRR</sequence>
<accession>A0A9P9I969</accession>
<reference evidence="1" key="1">
    <citation type="journal article" date="2021" name="Nat. Commun.">
        <title>Genetic determinants of endophytism in the Arabidopsis root mycobiome.</title>
        <authorList>
            <person name="Mesny F."/>
            <person name="Miyauchi S."/>
            <person name="Thiergart T."/>
            <person name="Pickel B."/>
            <person name="Atanasova L."/>
            <person name="Karlsson M."/>
            <person name="Huettel B."/>
            <person name="Barry K.W."/>
            <person name="Haridas S."/>
            <person name="Chen C."/>
            <person name="Bauer D."/>
            <person name="Andreopoulos W."/>
            <person name="Pangilinan J."/>
            <person name="LaButti K."/>
            <person name="Riley R."/>
            <person name="Lipzen A."/>
            <person name="Clum A."/>
            <person name="Drula E."/>
            <person name="Henrissat B."/>
            <person name="Kohler A."/>
            <person name="Grigoriev I.V."/>
            <person name="Martin F.M."/>
            <person name="Hacquard S."/>
        </authorList>
    </citation>
    <scope>NUCLEOTIDE SEQUENCE</scope>
    <source>
        <strain evidence="1">MPI-CAGE-CH-0243</strain>
    </source>
</reference>
<name>A0A9P9I969_9PLEO</name>
<organism evidence="1 2">
    <name type="scientific">Dendryphion nanum</name>
    <dbReference type="NCBI Taxonomy" id="256645"/>
    <lineage>
        <taxon>Eukaryota</taxon>
        <taxon>Fungi</taxon>
        <taxon>Dikarya</taxon>
        <taxon>Ascomycota</taxon>
        <taxon>Pezizomycotina</taxon>
        <taxon>Dothideomycetes</taxon>
        <taxon>Pleosporomycetidae</taxon>
        <taxon>Pleosporales</taxon>
        <taxon>Torulaceae</taxon>
        <taxon>Dendryphion</taxon>
    </lineage>
</organism>